<keyword evidence="1" id="KW-0812">Transmembrane</keyword>
<comment type="caution">
    <text evidence="2">The sequence shown here is derived from an EMBL/GenBank/DDBJ whole genome shotgun (WGS) entry which is preliminary data.</text>
</comment>
<gene>
    <name evidence="2" type="ORF">BVG16_27595</name>
</gene>
<reference evidence="2 3" key="1">
    <citation type="submission" date="2017-01" db="EMBL/GenBank/DDBJ databases">
        <title>Genome analysis of Paenibacillus selenitrireducens ES3-24.</title>
        <authorList>
            <person name="Xu D."/>
            <person name="Yao R."/>
            <person name="Zheng S."/>
        </authorList>
    </citation>
    <scope>NUCLEOTIDE SEQUENCE [LARGE SCALE GENOMIC DNA]</scope>
    <source>
        <strain evidence="2 3">ES3-24</strain>
    </source>
</reference>
<dbReference type="STRING" id="1324314.BVG16_27595"/>
<dbReference type="AlphaFoldDB" id="A0A1T2X126"/>
<dbReference type="OrthoDB" id="2621153at2"/>
<organism evidence="2 3">
    <name type="scientific">Paenibacillus selenitireducens</name>
    <dbReference type="NCBI Taxonomy" id="1324314"/>
    <lineage>
        <taxon>Bacteria</taxon>
        <taxon>Bacillati</taxon>
        <taxon>Bacillota</taxon>
        <taxon>Bacilli</taxon>
        <taxon>Bacillales</taxon>
        <taxon>Paenibacillaceae</taxon>
        <taxon>Paenibacillus</taxon>
    </lineage>
</organism>
<feature type="transmembrane region" description="Helical" evidence="1">
    <location>
        <begin position="38"/>
        <end position="56"/>
    </location>
</feature>
<feature type="transmembrane region" description="Helical" evidence="1">
    <location>
        <begin position="7"/>
        <end position="26"/>
    </location>
</feature>
<keyword evidence="3" id="KW-1185">Reference proteome</keyword>
<sequence length="150" mass="16873">MRENRKSSWLGCLGLLVVMTILGTMIRLGQWLANEGRSVLIILIVAIVAIAAYYAYSKYTKKQKAQHLADQEQQNHNEKLILKLAAEKKGYITAAEISLNSNLSLDDASKMLDDLKAKGACILRVSDNGTYVYQFDMLISQNDKLYSERI</sequence>
<protein>
    <submittedName>
        <fullName evidence="2">Uncharacterized protein</fullName>
    </submittedName>
</protein>
<keyword evidence="1" id="KW-1133">Transmembrane helix</keyword>
<dbReference type="Proteomes" id="UP000190188">
    <property type="component" value="Unassembled WGS sequence"/>
</dbReference>
<dbReference type="EMBL" id="MSZX01000015">
    <property type="protein sequence ID" value="OPA73580.1"/>
    <property type="molecule type" value="Genomic_DNA"/>
</dbReference>
<keyword evidence="1" id="KW-0472">Membrane</keyword>
<evidence type="ECO:0000256" key="1">
    <source>
        <dbReference type="SAM" id="Phobius"/>
    </source>
</evidence>
<evidence type="ECO:0000313" key="2">
    <source>
        <dbReference type="EMBL" id="OPA73580.1"/>
    </source>
</evidence>
<proteinExistence type="predicted"/>
<name>A0A1T2X126_9BACL</name>
<evidence type="ECO:0000313" key="3">
    <source>
        <dbReference type="Proteomes" id="UP000190188"/>
    </source>
</evidence>
<dbReference type="RefSeq" id="WP_078502428.1">
    <property type="nucleotide sequence ID" value="NZ_MSZX01000015.1"/>
</dbReference>
<accession>A0A1T2X126</accession>